<organism evidence="1 2">
    <name type="scientific">Lysinibacillus zambalensis</name>
    <dbReference type="NCBI Taxonomy" id="3160866"/>
    <lineage>
        <taxon>Bacteria</taxon>
        <taxon>Bacillati</taxon>
        <taxon>Bacillota</taxon>
        <taxon>Bacilli</taxon>
        <taxon>Bacillales</taxon>
        <taxon>Bacillaceae</taxon>
        <taxon>Lysinibacillus</taxon>
    </lineage>
</organism>
<sequence>MGCQAGGLKGLNVCKDPIVVINGKNLNLDFVKNRITTGFTIKDVEIEHQDKKLFVIEKFIGCKINHIDK</sequence>
<accession>A0ABV1MVI5</accession>
<dbReference type="Proteomes" id="UP001478862">
    <property type="component" value="Unassembled WGS sequence"/>
</dbReference>
<comment type="caution">
    <text evidence="1">The sequence shown here is derived from an EMBL/GenBank/DDBJ whole genome shotgun (WGS) entry which is preliminary data.</text>
</comment>
<dbReference type="RefSeq" id="WP_349660966.1">
    <property type="nucleotide sequence ID" value="NZ_JBEGDG010000015.1"/>
</dbReference>
<dbReference type="EMBL" id="JBEGDG010000015">
    <property type="protein sequence ID" value="MEQ6356521.1"/>
    <property type="molecule type" value="Genomic_DNA"/>
</dbReference>
<protein>
    <submittedName>
        <fullName evidence="1">Uncharacterized protein</fullName>
    </submittedName>
</protein>
<name>A0ABV1MVI5_9BACI</name>
<proteinExistence type="predicted"/>
<evidence type="ECO:0000313" key="1">
    <source>
        <dbReference type="EMBL" id="MEQ6356521.1"/>
    </source>
</evidence>
<keyword evidence="2" id="KW-1185">Reference proteome</keyword>
<reference evidence="1 2" key="1">
    <citation type="submission" date="2024-06" db="EMBL/GenBank/DDBJ databases">
        <title>Lysinibacillus zambalefons sp. nov., a Novel Firmicute Isolated from the Poon Bato Zambales Hyperalkaline Spring.</title>
        <authorList>
            <person name="Aja J.A."/>
            <person name="Lazaro J.E.H."/>
            <person name="Llorin L.D."/>
            <person name="Lim K.R."/>
            <person name="Teodosio J."/>
            <person name="Dalisay D.S."/>
        </authorList>
    </citation>
    <scope>NUCLEOTIDE SEQUENCE [LARGE SCALE GENOMIC DNA]</scope>
    <source>
        <strain evidence="1 2">M3</strain>
    </source>
</reference>
<gene>
    <name evidence="1" type="ORF">ABNX05_18010</name>
</gene>
<evidence type="ECO:0000313" key="2">
    <source>
        <dbReference type="Proteomes" id="UP001478862"/>
    </source>
</evidence>